<proteinExistence type="predicted"/>
<feature type="transmembrane region" description="Helical" evidence="7">
    <location>
        <begin position="78"/>
        <end position="96"/>
    </location>
</feature>
<dbReference type="InterPro" id="IPR020846">
    <property type="entry name" value="MFS_dom"/>
</dbReference>
<dbReference type="EMBL" id="CAJVAS010000001">
    <property type="protein sequence ID" value="CAG7595122.1"/>
    <property type="molecule type" value="Genomic_DNA"/>
</dbReference>
<evidence type="ECO:0000259" key="8">
    <source>
        <dbReference type="PROSITE" id="PS50850"/>
    </source>
</evidence>
<evidence type="ECO:0000256" key="6">
    <source>
        <dbReference type="ARBA" id="ARBA00023136"/>
    </source>
</evidence>
<feature type="transmembrane region" description="Helical" evidence="7">
    <location>
        <begin position="12"/>
        <end position="33"/>
    </location>
</feature>
<keyword evidence="2" id="KW-0813">Transport</keyword>
<evidence type="ECO:0000256" key="4">
    <source>
        <dbReference type="ARBA" id="ARBA00022692"/>
    </source>
</evidence>
<feature type="transmembrane region" description="Helical" evidence="7">
    <location>
        <begin position="357"/>
        <end position="381"/>
    </location>
</feature>
<dbReference type="PANTHER" id="PTHR43414:SF6">
    <property type="entry name" value="MULTIDRUG RESISTANCE PROTEIN MDTG"/>
    <property type="match status" value="1"/>
</dbReference>
<dbReference type="RefSeq" id="WP_218089872.1">
    <property type="nucleotide sequence ID" value="NZ_CAJVAS010000001.1"/>
</dbReference>
<sequence>MDAWKRNLYILWFGNFFCTAGFSMIVPFLPLYVQELGIHDEKQAALWSAFIFGINHVMVALVSPFWGKMSDTYGQKTAMIRSGFGLTIIIVCMGLVHTPWQLLLLRAVFGTMAGFSTSSVALMAIETPKSEVGKALGTLQTGQVTGQLLGPLLGGVMAEWFGMRNSFFLTGLFLLIATVLVVFGVKESRSYEKFRFRRKRSAESHEPLQAKPAPQRSKPTLREVVRQSPVIVALFLSTYLIAASFQSISPIISLYVKSMHVEDHVELMAGLIFASSALGTVLAAPQLGKWGDRYGHMTVLLCCLLLISILYIPQARISDPWILMGTRFLTGLCVGGLIPSISSMLRRLTPKSIQGSVFAYNASANSLGNVSGALFGGIVASSFGIPIVFYIIAGVFFVHFLLLIPQYGKLEKAAIKRENASN</sequence>
<keyword evidence="10" id="KW-1185">Reference proteome</keyword>
<feature type="transmembrane region" description="Helical" evidence="7">
    <location>
        <begin position="230"/>
        <end position="255"/>
    </location>
</feature>
<evidence type="ECO:0000256" key="3">
    <source>
        <dbReference type="ARBA" id="ARBA00022475"/>
    </source>
</evidence>
<feature type="transmembrane region" description="Helical" evidence="7">
    <location>
        <begin position="103"/>
        <end position="125"/>
    </location>
</feature>
<feature type="transmembrane region" description="Helical" evidence="7">
    <location>
        <begin position="297"/>
        <end position="315"/>
    </location>
</feature>
<evidence type="ECO:0000256" key="1">
    <source>
        <dbReference type="ARBA" id="ARBA00004651"/>
    </source>
</evidence>
<reference evidence="9" key="1">
    <citation type="submission" date="2021-06" db="EMBL/GenBank/DDBJ databases">
        <authorList>
            <person name="Criscuolo A."/>
        </authorList>
    </citation>
    <scope>NUCLEOTIDE SEQUENCE</scope>
    <source>
        <strain evidence="9">CIP111600</strain>
    </source>
</reference>
<gene>
    <name evidence="9" type="primary">sbnD_1</name>
    <name evidence="9" type="ORF">PAESOLCIP111_00026</name>
</gene>
<dbReference type="GO" id="GO:0005886">
    <property type="term" value="C:plasma membrane"/>
    <property type="evidence" value="ECO:0007669"/>
    <property type="project" value="UniProtKB-SubCell"/>
</dbReference>
<dbReference type="InterPro" id="IPR011701">
    <property type="entry name" value="MFS"/>
</dbReference>
<evidence type="ECO:0000313" key="9">
    <source>
        <dbReference type="EMBL" id="CAG7595122.1"/>
    </source>
</evidence>
<feature type="transmembrane region" description="Helical" evidence="7">
    <location>
        <begin position="167"/>
        <end position="185"/>
    </location>
</feature>
<dbReference type="PANTHER" id="PTHR43414">
    <property type="entry name" value="MULTIDRUG RESISTANCE PROTEIN MDTG"/>
    <property type="match status" value="1"/>
</dbReference>
<feature type="domain" description="Major facilitator superfamily (MFS) profile" evidence="8">
    <location>
        <begin position="7"/>
        <end position="411"/>
    </location>
</feature>
<comment type="caution">
    <text evidence="9">The sequence shown here is derived from an EMBL/GenBank/DDBJ whole genome shotgun (WGS) entry which is preliminary data.</text>
</comment>
<keyword evidence="6 7" id="KW-0472">Membrane</keyword>
<feature type="transmembrane region" description="Helical" evidence="7">
    <location>
        <begin position="267"/>
        <end position="285"/>
    </location>
</feature>
<evidence type="ECO:0000256" key="7">
    <source>
        <dbReference type="SAM" id="Phobius"/>
    </source>
</evidence>
<evidence type="ECO:0000313" key="10">
    <source>
        <dbReference type="Proteomes" id="UP000693672"/>
    </source>
</evidence>
<dbReference type="Pfam" id="PF07690">
    <property type="entry name" value="MFS_1"/>
    <property type="match status" value="1"/>
</dbReference>
<protein>
    <submittedName>
        <fullName evidence="9">Staphyloferrin B transporter</fullName>
    </submittedName>
</protein>
<dbReference type="Proteomes" id="UP000693672">
    <property type="component" value="Unassembled WGS sequence"/>
</dbReference>
<evidence type="ECO:0000256" key="5">
    <source>
        <dbReference type="ARBA" id="ARBA00022989"/>
    </source>
</evidence>
<dbReference type="GO" id="GO:0022857">
    <property type="term" value="F:transmembrane transporter activity"/>
    <property type="evidence" value="ECO:0007669"/>
    <property type="project" value="InterPro"/>
</dbReference>
<feature type="transmembrane region" description="Helical" evidence="7">
    <location>
        <begin position="387"/>
        <end position="407"/>
    </location>
</feature>
<dbReference type="PROSITE" id="PS50850">
    <property type="entry name" value="MFS"/>
    <property type="match status" value="1"/>
</dbReference>
<accession>A0A916JR71</accession>
<evidence type="ECO:0000256" key="2">
    <source>
        <dbReference type="ARBA" id="ARBA00022448"/>
    </source>
</evidence>
<organism evidence="9 10">
    <name type="scientific">Paenibacillus solanacearum</name>
    <dbReference type="NCBI Taxonomy" id="2048548"/>
    <lineage>
        <taxon>Bacteria</taxon>
        <taxon>Bacillati</taxon>
        <taxon>Bacillota</taxon>
        <taxon>Bacilli</taxon>
        <taxon>Bacillales</taxon>
        <taxon>Paenibacillaceae</taxon>
        <taxon>Paenibacillus</taxon>
    </lineage>
</organism>
<comment type="subcellular location">
    <subcellularLocation>
        <location evidence="1">Cell membrane</location>
        <topology evidence="1">Multi-pass membrane protein</topology>
    </subcellularLocation>
</comment>
<keyword evidence="4 7" id="KW-0812">Transmembrane</keyword>
<keyword evidence="3" id="KW-1003">Cell membrane</keyword>
<name>A0A916JR71_9BACL</name>
<dbReference type="AlphaFoldDB" id="A0A916JR71"/>
<feature type="transmembrane region" description="Helical" evidence="7">
    <location>
        <begin position="321"/>
        <end position="345"/>
    </location>
</feature>
<keyword evidence="5 7" id="KW-1133">Transmembrane helix</keyword>
<feature type="transmembrane region" description="Helical" evidence="7">
    <location>
        <begin position="45"/>
        <end position="66"/>
    </location>
</feature>